<proteinExistence type="predicted"/>
<reference evidence="1" key="1">
    <citation type="submission" date="2020-03" db="EMBL/GenBank/DDBJ databases">
        <title>A transcriptome and proteome of the tick Rhipicephalus microplus shaped by the genetic composition of its hosts and developmental stage.</title>
        <authorList>
            <person name="Garcia G.R."/>
            <person name="Ribeiro J.M.C."/>
            <person name="Maruyama S.R."/>
            <person name="Gardinasse L.G."/>
            <person name="Nelson K."/>
            <person name="Ferreira B.R."/>
            <person name="Andrade T.G."/>
            <person name="Santos I.K.F.M."/>
        </authorList>
    </citation>
    <scope>NUCLEOTIDE SEQUENCE</scope>
    <source>
        <strain evidence="1">NSGR</strain>
        <tissue evidence="1">Salivary glands</tissue>
    </source>
</reference>
<evidence type="ECO:0000313" key="1">
    <source>
        <dbReference type="EMBL" id="NIE42505.1"/>
    </source>
</evidence>
<dbReference type="SUPFAM" id="SSF50814">
    <property type="entry name" value="Lipocalins"/>
    <property type="match status" value="1"/>
</dbReference>
<dbReference type="AlphaFoldDB" id="A0A6G4ZUU2"/>
<dbReference type="Gene3D" id="2.40.128.20">
    <property type="match status" value="1"/>
</dbReference>
<sequence>MPGTETSAAYWSRPQPIVVVAANKKHSRSTLKVTVVEVDFFNTSLIMKCRFGGVTAFFERFGATGNIRNNYMSMATKALLVFVMVGMLGVSNSEEDQLETCYSVRNQKEFDWSKFMKQEWVIGLDQWGGHKYTMRGCGTYTFNPKDKGHWLFREYSPDSKDPYYTKKENATFENGIFHVVEDFDCYVCDDLDRVEILDTDYDNWAVIRHCRQEEGRSKAYEWFHVLLKKKFVNSVPNDLVEKARNAMKKKGIRNFKQVKFWPSPCVLQ</sequence>
<dbReference type="VEuPathDB" id="VectorBase:LOC119165852"/>
<name>A0A6G4ZUU2_RHIMP</name>
<dbReference type="InterPro" id="IPR012674">
    <property type="entry name" value="Calycin"/>
</dbReference>
<protein>
    <submittedName>
        <fullName evidence="1">Uncharacterized protein</fullName>
    </submittedName>
</protein>
<accession>A0A6G4ZUU2</accession>
<organism evidence="1">
    <name type="scientific">Rhipicephalus microplus</name>
    <name type="common">Cattle tick</name>
    <name type="synonym">Boophilus microplus</name>
    <dbReference type="NCBI Taxonomy" id="6941"/>
    <lineage>
        <taxon>Eukaryota</taxon>
        <taxon>Metazoa</taxon>
        <taxon>Ecdysozoa</taxon>
        <taxon>Arthropoda</taxon>
        <taxon>Chelicerata</taxon>
        <taxon>Arachnida</taxon>
        <taxon>Acari</taxon>
        <taxon>Parasitiformes</taxon>
        <taxon>Ixodida</taxon>
        <taxon>Ixodoidea</taxon>
        <taxon>Ixodidae</taxon>
        <taxon>Rhipicephalinae</taxon>
        <taxon>Rhipicephalus</taxon>
        <taxon>Boophilus</taxon>
    </lineage>
</organism>
<dbReference type="EMBL" id="GIKN01000232">
    <property type="protein sequence ID" value="NIE42505.1"/>
    <property type="molecule type" value="Transcribed_RNA"/>
</dbReference>
<dbReference type="OrthoDB" id="10317719at2759"/>